<organism evidence="1">
    <name type="scientific">marine metagenome</name>
    <dbReference type="NCBI Taxonomy" id="408172"/>
    <lineage>
        <taxon>unclassified sequences</taxon>
        <taxon>metagenomes</taxon>
        <taxon>ecological metagenomes</taxon>
    </lineage>
</organism>
<dbReference type="EMBL" id="UINC01165839">
    <property type="protein sequence ID" value="SVD67456.1"/>
    <property type="molecule type" value="Genomic_DNA"/>
</dbReference>
<dbReference type="AlphaFoldDB" id="A0A382X8E7"/>
<feature type="non-terminal residue" evidence="1">
    <location>
        <position position="1"/>
    </location>
</feature>
<sequence length="25" mass="2896">VELLDMKLKSNTEDDTVFLIRVLGF</sequence>
<proteinExistence type="predicted"/>
<name>A0A382X8E7_9ZZZZ</name>
<reference evidence="1" key="1">
    <citation type="submission" date="2018-05" db="EMBL/GenBank/DDBJ databases">
        <authorList>
            <person name="Lanie J.A."/>
            <person name="Ng W.-L."/>
            <person name="Kazmierczak K.M."/>
            <person name="Andrzejewski T.M."/>
            <person name="Davidsen T.M."/>
            <person name="Wayne K.J."/>
            <person name="Tettelin H."/>
            <person name="Glass J.I."/>
            <person name="Rusch D."/>
            <person name="Podicherti R."/>
            <person name="Tsui H.-C.T."/>
            <person name="Winkler M.E."/>
        </authorList>
    </citation>
    <scope>NUCLEOTIDE SEQUENCE</scope>
</reference>
<evidence type="ECO:0000313" key="1">
    <source>
        <dbReference type="EMBL" id="SVD67456.1"/>
    </source>
</evidence>
<protein>
    <submittedName>
        <fullName evidence="1">Uncharacterized protein</fullName>
    </submittedName>
</protein>
<gene>
    <name evidence="1" type="ORF">METZ01_LOCUS420310</name>
</gene>
<accession>A0A382X8E7</accession>